<reference evidence="3 4" key="1">
    <citation type="submission" date="2024-02" db="EMBL/GenBank/DDBJ databases">
        <title>Bacterial strain from lacustrine sediment.</title>
        <authorList>
            <person name="Petit C."/>
            <person name="Fadhlaoui K."/>
        </authorList>
    </citation>
    <scope>NUCLEOTIDE SEQUENCE [LARGE SCALE GENOMIC DNA]</scope>
    <source>
        <strain evidence="3 4">IPX-CK</strain>
    </source>
</reference>
<evidence type="ECO:0000313" key="4">
    <source>
        <dbReference type="Proteomes" id="UP001451571"/>
    </source>
</evidence>
<dbReference type="EMBL" id="CP146256">
    <property type="protein sequence ID" value="XAH74319.1"/>
    <property type="molecule type" value="Genomic_DNA"/>
</dbReference>
<comment type="similarity">
    <text evidence="1">Belongs to the SIS family. PHI subfamily.</text>
</comment>
<gene>
    <name evidence="3" type="primary">hxlB</name>
    <name evidence="3" type="ORF">V6984_00720</name>
</gene>
<dbReference type="PROSITE" id="PS51464">
    <property type="entry name" value="SIS"/>
    <property type="match status" value="1"/>
</dbReference>
<dbReference type="NCBIfam" id="TIGR03127">
    <property type="entry name" value="RuMP_HxlB"/>
    <property type="match status" value="1"/>
</dbReference>
<dbReference type="InterPro" id="IPR046348">
    <property type="entry name" value="SIS_dom_sf"/>
</dbReference>
<accession>A0ABZ3EVQ2</accession>
<evidence type="ECO:0000313" key="3">
    <source>
        <dbReference type="EMBL" id="XAH74319.1"/>
    </source>
</evidence>
<name>A0ABZ3EVQ2_9FIRM</name>
<dbReference type="InterPro" id="IPR017552">
    <property type="entry name" value="PHI/rmpB"/>
</dbReference>
<dbReference type="Gene3D" id="3.40.50.10490">
    <property type="entry name" value="Glucose-6-phosphate isomerase like protein, domain 1"/>
    <property type="match status" value="1"/>
</dbReference>
<proteinExistence type="inferred from homology"/>
<dbReference type="RefSeq" id="WP_342757912.1">
    <property type="nucleotide sequence ID" value="NZ_CP146256.1"/>
</dbReference>
<keyword evidence="4" id="KW-1185">Reference proteome</keyword>
<organism evidence="3 4">
    <name type="scientific">Kineothrix sedimenti</name>
    <dbReference type="NCBI Taxonomy" id="3123317"/>
    <lineage>
        <taxon>Bacteria</taxon>
        <taxon>Bacillati</taxon>
        <taxon>Bacillota</taxon>
        <taxon>Clostridia</taxon>
        <taxon>Lachnospirales</taxon>
        <taxon>Lachnospiraceae</taxon>
        <taxon>Kineothrix</taxon>
    </lineage>
</organism>
<protein>
    <submittedName>
        <fullName evidence="3">6-phospho-3-hexuloisomerase</fullName>
        <ecNumber evidence="3">5.3.1.27</ecNumber>
    </submittedName>
</protein>
<evidence type="ECO:0000259" key="2">
    <source>
        <dbReference type="PROSITE" id="PS51464"/>
    </source>
</evidence>
<keyword evidence="3" id="KW-0413">Isomerase</keyword>
<evidence type="ECO:0000256" key="1">
    <source>
        <dbReference type="ARBA" id="ARBA00009235"/>
    </source>
</evidence>
<dbReference type="EC" id="5.3.1.27" evidence="3"/>
<dbReference type="SUPFAM" id="SSF53697">
    <property type="entry name" value="SIS domain"/>
    <property type="match status" value="1"/>
</dbReference>
<dbReference type="PANTHER" id="PTHR43443">
    <property type="entry name" value="3-HEXULOSE-6-PHOSPHATE ISOMERASE"/>
    <property type="match status" value="1"/>
</dbReference>
<dbReference type="Pfam" id="PF01380">
    <property type="entry name" value="SIS"/>
    <property type="match status" value="1"/>
</dbReference>
<dbReference type="InterPro" id="IPR001347">
    <property type="entry name" value="SIS_dom"/>
</dbReference>
<dbReference type="Proteomes" id="UP001451571">
    <property type="component" value="Chromosome"/>
</dbReference>
<dbReference type="CDD" id="cd05005">
    <property type="entry name" value="SIS_PHI"/>
    <property type="match status" value="1"/>
</dbReference>
<sequence>MDAAIRYDELSKAILDEHRLAFEKQDLKEVVDLMNAIERANRIFVMGVGREGTASRAFAMRLMHLGKEVHWIWDDTTPGMMKGDLFIATNGSGKIGHIHYVVEQAKKTGAEIAVVTGSPNEITPRLADYILFVPASVFNGTDDRAVHSIQPMGNLFEQHLFMLFDIIVMLLEEKLQISHEDMESRHRNVE</sequence>
<dbReference type="PANTHER" id="PTHR43443:SF1">
    <property type="entry name" value="3-HEXULOSE-6-PHOSPHATE ISOMERASE"/>
    <property type="match status" value="1"/>
</dbReference>
<feature type="domain" description="SIS" evidence="2">
    <location>
        <begin position="33"/>
        <end position="177"/>
    </location>
</feature>
<dbReference type="GO" id="GO:0043800">
    <property type="term" value="F:6-phospho-3-hexuloisomerase activity"/>
    <property type="evidence" value="ECO:0007669"/>
    <property type="project" value="UniProtKB-EC"/>
</dbReference>